<dbReference type="EMBL" id="CAJOBH010184303">
    <property type="protein sequence ID" value="CAF4947686.1"/>
    <property type="molecule type" value="Genomic_DNA"/>
</dbReference>
<dbReference type="AlphaFoldDB" id="A0A8S3D4D2"/>
<name>A0A8S3D4D2_9BILA</name>
<protein>
    <submittedName>
        <fullName evidence="1">Uncharacterized protein</fullName>
    </submittedName>
</protein>
<organism evidence="1 2">
    <name type="scientific">Rotaria magnacalcarata</name>
    <dbReference type="NCBI Taxonomy" id="392030"/>
    <lineage>
        <taxon>Eukaryota</taxon>
        <taxon>Metazoa</taxon>
        <taxon>Spiralia</taxon>
        <taxon>Gnathifera</taxon>
        <taxon>Rotifera</taxon>
        <taxon>Eurotatoria</taxon>
        <taxon>Bdelloidea</taxon>
        <taxon>Philodinida</taxon>
        <taxon>Philodinidae</taxon>
        <taxon>Rotaria</taxon>
    </lineage>
</organism>
<evidence type="ECO:0000313" key="1">
    <source>
        <dbReference type="EMBL" id="CAF4947686.1"/>
    </source>
</evidence>
<accession>A0A8S3D4D2</accession>
<gene>
    <name evidence="1" type="ORF">BYL167_LOCUS53869</name>
</gene>
<evidence type="ECO:0000313" key="2">
    <source>
        <dbReference type="Proteomes" id="UP000681967"/>
    </source>
</evidence>
<dbReference type="Proteomes" id="UP000681967">
    <property type="component" value="Unassembled WGS sequence"/>
</dbReference>
<feature type="non-terminal residue" evidence="1">
    <location>
        <position position="50"/>
    </location>
</feature>
<sequence length="50" mass="6063">RQIADQFGDEDGLPIDPTLTNQYYEAYNDFEKEDDFSPTREQHEKEFYEQ</sequence>
<reference evidence="1" key="1">
    <citation type="submission" date="2021-02" db="EMBL/GenBank/DDBJ databases">
        <authorList>
            <person name="Nowell W R."/>
        </authorList>
    </citation>
    <scope>NUCLEOTIDE SEQUENCE</scope>
</reference>
<feature type="non-terminal residue" evidence="1">
    <location>
        <position position="1"/>
    </location>
</feature>
<proteinExistence type="predicted"/>
<comment type="caution">
    <text evidence="1">The sequence shown here is derived from an EMBL/GenBank/DDBJ whole genome shotgun (WGS) entry which is preliminary data.</text>
</comment>